<dbReference type="InterPro" id="IPR025634">
    <property type="entry name" value="DUF4292"/>
</dbReference>
<evidence type="ECO:0000313" key="2">
    <source>
        <dbReference type="EMBL" id="PQJ16212.1"/>
    </source>
</evidence>
<name>A0A2S7T8F7_9FLAO</name>
<evidence type="ECO:0000256" key="1">
    <source>
        <dbReference type="SAM" id="SignalP"/>
    </source>
</evidence>
<dbReference type="Proteomes" id="UP000239366">
    <property type="component" value="Unassembled WGS sequence"/>
</dbReference>
<dbReference type="OrthoDB" id="849114at2"/>
<proteinExistence type="predicted"/>
<dbReference type="Pfam" id="PF14125">
    <property type="entry name" value="DUF4292"/>
    <property type="match status" value="1"/>
</dbReference>
<organism evidence="2 3">
    <name type="scientific">Aureicoccus marinus</name>
    <dbReference type="NCBI Taxonomy" id="754435"/>
    <lineage>
        <taxon>Bacteria</taxon>
        <taxon>Pseudomonadati</taxon>
        <taxon>Bacteroidota</taxon>
        <taxon>Flavobacteriia</taxon>
        <taxon>Flavobacteriales</taxon>
        <taxon>Flavobacteriaceae</taxon>
        <taxon>Aureicoccus</taxon>
    </lineage>
</organism>
<keyword evidence="3" id="KW-1185">Reference proteome</keyword>
<evidence type="ECO:0008006" key="4">
    <source>
        <dbReference type="Google" id="ProtNLM"/>
    </source>
</evidence>
<evidence type="ECO:0000313" key="3">
    <source>
        <dbReference type="Proteomes" id="UP000239366"/>
    </source>
</evidence>
<protein>
    <recommendedName>
        <fullName evidence="4">Deoxyuridine 5'-triphosphate nucleotidohydrolase</fullName>
    </recommendedName>
</protein>
<dbReference type="Gene3D" id="2.50.20.10">
    <property type="entry name" value="Lipoprotein localisation LolA/LolB/LppX"/>
    <property type="match status" value="1"/>
</dbReference>
<accession>A0A2S7T8F7</accession>
<dbReference type="RefSeq" id="WP_105001887.1">
    <property type="nucleotide sequence ID" value="NZ_MQVX01000001.1"/>
</dbReference>
<feature type="chain" id="PRO_5015670748" description="Deoxyuridine 5'-triphosphate nucleotidohydrolase" evidence="1">
    <location>
        <begin position="21"/>
        <end position="252"/>
    </location>
</feature>
<gene>
    <name evidence="2" type="ORF">BST99_11185</name>
</gene>
<reference evidence="3" key="1">
    <citation type="submission" date="2016-11" db="EMBL/GenBank/DDBJ databases">
        <title>Trade-off between light-utilization and light-protection in marine flavobacteria.</title>
        <authorList>
            <person name="Kumagai Y."/>
            <person name="Yoshizawa S."/>
            <person name="Kogure K."/>
        </authorList>
    </citation>
    <scope>NUCLEOTIDE SEQUENCE [LARGE SCALE GENOMIC DNA]</scope>
    <source>
        <strain evidence="3">SG-18</strain>
    </source>
</reference>
<comment type="caution">
    <text evidence="2">The sequence shown here is derived from an EMBL/GenBank/DDBJ whole genome shotgun (WGS) entry which is preliminary data.</text>
</comment>
<feature type="signal peptide" evidence="1">
    <location>
        <begin position="1"/>
        <end position="20"/>
    </location>
</feature>
<sequence length="252" mass="29314">MRIYKITGLFVLLVFSACSSSRKVISEAEIKPITTKALVRNHNEGALNFKTLRGRIKVEYDNGASKQGTSLSFRMEKDKAIWISAPLGMFKAYLTPERISFYNKLEKEYFEGDFAYLERMIGVELEFDQVQNLLLGQSIVELDRRRFTSDILGKQYRLEPKKQDFLFDLLILIDPATFKIASQQVYRSRAGQSFEVGYRYQKVGERVLPEKVLVKASLPDNNSIIDLDYRQMEFDRKLSFPYRIPKGYKLIQ</sequence>
<dbReference type="AlphaFoldDB" id="A0A2S7T8F7"/>
<dbReference type="EMBL" id="MQVX01000001">
    <property type="protein sequence ID" value="PQJ16212.1"/>
    <property type="molecule type" value="Genomic_DNA"/>
</dbReference>
<keyword evidence="1" id="KW-0732">Signal</keyword>
<dbReference type="PROSITE" id="PS51257">
    <property type="entry name" value="PROKAR_LIPOPROTEIN"/>
    <property type="match status" value="1"/>
</dbReference>